<evidence type="ECO:0000256" key="4">
    <source>
        <dbReference type="PIRNR" id="PIRNR006707"/>
    </source>
</evidence>
<organism evidence="6 7">
    <name type="scientific">Hydromonas duriensis</name>
    <dbReference type="NCBI Taxonomy" id="1527608"/>
    <lineage>
        <taxon>Bacteria</taxon>
        <taxon>Pseudomonadati</taxon>
        <taxon>Pseudomonadota</taxon>
        <taxon>Betaproteobacteria</taxon>
        <taxon>Burkholderiales</taxon>
        <taxon>Burkholderiaceae</taxon>
        <taxon>Hydromonas</taxon>
    </lineage>
</organism>
<evidence type="ECO:0000256" key="2">
    <source>
        <dbReference type="ARBA" id="ARBA00023125"/>
    </source>
</evidence>
<dbReference type="PIRSF" id="PIRSF006707">
    <property type="entry name" value="MJ1563"/>
    <property type="match status" value="1"/>
</dbReference>
<dbReference type="AlphaFoldDB" id="A0A4R6Y7M2"/>
<dbReference type="InterPro" id="IPR000835">
    <property type="entry name" value="HTH_MarR-typ"/>
</dbReference>
<name>A0A4R6Y7M2_9BURK</name>
<evidence type="ECO:0000313" key="6">
    <source>
        <dbReference type="EMBL" id="TDR31354.1"/>
    </source>
</evidence>
<dbReference type="Proteomes" id="UP000294480">
    <property type="component" value="Unassembled WGS sequence"/>
</dbReference>
<dbReference type="SUPFAM" id="SSF46785">
    <property type="entry name" value="Winged helix' DNA-binding domain"/>
    <property type="match status" value="1"/>
</dbReference>
<gene>
    <name evidence="6" type="ORF">DFR44_1102</name>
</gene>
<proteinExistence type="inferred from homology"/>
<dbReference type="InterPro" id="IPR052362">
    <property type="entry name" value="HTH-GbsR_regulator"/>
</dbReference>
<evidence type="ECO:0000259" key="5">
    <source>
        <dbReference type="Pfam" id="PF12802"/>
    </source>
</evidence>
<dbReference type="Gene3D" id="1.10.10.10">
    <property type="entry name" value="Winged helix-like DNA-binding domain superfamily/Winged helix DNA-binding domain"/>
    <property type="match status" value="1"/>
</dbReference>
<keyword evidence="7" id="KW-1185">Reference proteome</keyword>
<dbReference type="PANTHER" id="PTHR38465">
    <property type="entry name" value="HTH-TYPE TRANSCRIPTIONAL REGULATOR MJ1563-RELATED"/>
    <property type="match status" value="1"/>
</dbReference>
<keyword evidence="3 4" id="KW-0804">Transcription</keyword>
<accession>A0A4R6Y7M2</accession>
<dbReference type="InterPro" id="IPR036388">
    <property type="entry name" value="WH-like_DNA-bd_sf"/>
</dbReference>
<comment type="similarity">
    <text evidence="4">Belongs to the GbsR family.</text>
</comment>
<keyword evidence="2 4" id="KW-0238">DNA-binding</keyword>
<evidence type="ECO:0000256" key="1">
    <source>
        <dbReference type="ARBA" id="ARBA00023015"/>
    </source>
</evidence>
<dbReference type="EMBL" id="SNZE01000010">
    <property type="protein sequence ID" value="TDR31354.1"/>
    <property type="molecule type" value="Genomic_DNA"/>
</dbReference>
<dbReference type="InterPro" id="IPR036390">
    <property type="entry name" value="WH_DNA-bd_sf"/>
</dbReference>
<feature type="domain" description="HTH marR-type" evidence="5">
    <location>
        <begin position="23"/>
        <end position="82"/>
    </location>
</feature>
<protein>
    <recommendedName>
        <fullName evidence="4">HTH-type transcriptional regulator</fullName>
    </recommendedName>
</protein>
<dbReference type="GO" id="GO:0003677">
    <property type="term" value="F:DNA binding"/>
    <property type="evidence" value="ECO:0007669"/>
    <property type="project" value="UniProtKB-UniRule"/>
</dbReference>
<dbReference type="Pfam" id="PF12802">
    <property type="entry name" value="MarR_2"/>
    <property type="match status" value="1"/>
</dbReference>
<dbReference type="PANTHER" id="PTHR38465:SF1">
    <property type="entry name" value="HTH-TYPE TRANSCRIPTIONAL REGULATOR MJ1563-RELATED"/>
    <property type="match status" value="1"/>
</dbReference>
<keyword evidence="1 4" id="KW-0805">Transcription regulation</keyword>
<evidence type="ECO:0000256" key="3">
    <source>
        <dbReference type="ARBA" id="ARBA00023163"/>
    </source>
</evidence>
<comment type="caution">
    <text evidence="6">The sequence shown here is derived from an EMBL/GenBank/DDBJ whole genome shotgun (WGS) entry which is preliminary data.</text>
</comment>
<reference evidence="6 7" key="1">
    <citation type="submission" date="2019-03" db="EMBL/GenBank/DDBJ databases">
        <title>Genomic Encyclopedia of Type Strains, Phase IV (KMG-IV): sequencing the most valuable type-strain genomes for metagenomic binning, comparative biology and taxonomic classification.</title>
        <authorList>
            <person name="Goeker M."/>
        </authorList>
    </citation>
    <scope>NUCLEOTIDE SEQUENCE [LARGE SCALE GENOMIC DNA]</scope>
    <source>
        <strain evidence="6 7">DSM 102852</strain>
    </source>
</reference>
<sequence>MMSLPPISQKFVSHFGEMGSHWGINRTVGQIYALLYIAEEPLPAERISELLGFSRSNVSIGLKELNSWRLIKMTHKVGDRREYFSSLSDIWEIFRTVAAERHRREIQPTATVVREALLETPSNAAEVHAQEQIRKMSDLFELANSWFDELQDMSIEEMARLMKLGMQVKGVLDITDKLSFKNVRASKKSKSTSE</sequence>
<evidence type="ECO:0000313" key="7">
    <source>
        <dbReference type="Proteomes" id="UP000294480"/>
    </source>
</evidence>
<dbReference type="CDD" id="cd00090">
    <property type="entry name" value="HTH_ARSR"/>
    <property type="match status" value="1"/>
</dbReference>
<dbReference type="InterPro" id="IPR011991">
    <property type="entry name" value="ArsR-like_HTH"/>
</dbReference>
<dbReference type="GO" id="GO:0003700">
    <property type="term" value="F:DNA-binding transcription factor activity"/>
    <property type="evidence" value="ECO:0007669"/>
    <property type="project" value="InterPro"/>
</dbReference>
<dbReference type="InterPro" id="IPR026282">
    <property type="entry name" value="MJ1563"/>
</dbReference>